<evidence type="ECO:0000256" key="1">
    <source>
        <dbReference type="ARBA" id="ARBA00004651"/>
    </source>
</evidence>
<feature type="transmembrane region" description="Helical" evidence="7">
    <location>
        <begin position="133"/>
        <end position="157"/>
    </location>
</feature>
<reference evidence="10 11" key="1">
    <citation type="submission" date="2018-08" db="EMBL/GenBank/DDBJ databases">
        <title>A genome reference for cultivated species of the human gut microbiota.</title>
        <authorList>
            <person name="Zou Y."/>
            <person name="Xue W."/>
            <person name="Luo G."/>
        </authorList>
    </citation>
    <scope>NUCLEOTIDE SEQUENCE [LARGE SCALE GENOMIC DNA]</scope>
    <source>
        <strain evidence="10 11">AM12-10</strain>
    </source>
</reference>
<evidence type="ECO:0000313" key="10">
    <source>
        <dbReference type="EMBL" id="RHJ23672.1"/>
    </source>
</evidence>
<evidence type="ECO:0000313" key="9">
    <source>
        <dbReference type="EMBL" id="NGG37073.1"/>
    </source>
</evidence>
<feature type="transmembrane region" description="Helical" evidence="7">
    <location>
        <begin position="100"/>
        <end position="121"/>
    </location>
</feature>
<evidence type="ECO:0000256" key="4">
    <source>
        <dbReference type="ARBA" id="ARBA00022692"/>
    </source>
</evidence>
<dbReference type="InterPro" id="IPR000515">
    <property type="entry name" value="MetI-like"/>
</dbReference>
<dbReference type="CDD" id="cd06261">
    <property type="entry name" value="TM_PBP2"/>
    <property type="match status" value="1"/>
</dbReference>
<dbReference type="EMBL" id="JAAJBJ010000010">
    <property type="protein sequence ID" value="NGG37073.1"/>
    <property type="molecule type" value="Genomic_DNA"/>
</dbReference>
<dbReference type="PANTHER" id="PTHR43163:SF6">
    <property type="entry name" value="DIPEPTIDE TRANSPORT SYSTEM PERMEASE PROTEIN DPPB-RELATED"/>
    <property type="match status" value="1"/>
</dbReference>
<evidence type="ECO:0000256" key="5">
    <source>
        <dbReference type="ARBA" id="ARBA00022989"/>
    </source>
</evidence>
<evidence type="ECO:0000259" key="8">
    <source>
        <dbReference type="PROSITE" id="PS50928"/>
    </source>
</evidence>
<dbReference type="GO" id="GO:0071916">
    <property type="term" value="F:dipeptide transmembrane transporter activity"/>
    <property type="evidence" value="ECO:0007669"/>
    <property type="project" value="TreeGrafter"/>
</dbReference>
<dbReference type="Pfam" id="PF00528">
    <property type="entry name" value="BPD_transp_1"/>
    <property type="match status" value="1"/>
</dbReference>
<reference evidence="9 12" key="2">
    <citation type="submission" date="2020-02" db="EMBL/GenBank/DDBJ databases">
        <title>Antibiotic susceptibility profiles of lactic acid bacteria isolated from the human vagina and genetic basis of atypical resistances.</title>
        <authorList>
            <person name="Sirichoat A."/>
            <person name="Florez A.B."/>
            <person name="Vazquez L."/>
            <person name="Buppasiri P."/>
            <person name="Panya M."/>
            <person name="Lulitanond V."/>
            <person name="Mayo B."/>
        </authorList>
    </citation>
    <scope>NUCLEOTIDE SEQUENCE [LARGE SCALE GENOMIC DNA]</scope>
    <source>
        <strain evidence="9 12">VA07-1AN</strain>
    </source>
</reference>
<keyword evidence="4 7" id="KW-0812">Transmembrane</keyword>
<comment type="caution">
    <text evidence="10">The sequence shown here is derived from an EMBL/GenBank/DDBJ whole genome shotgun (WGS) entry which is preliminary data.</text>
</comment>
<evidence type="ECO:0000313" key="11">
    <source>
        <dbReference type="Proteomes" id="UP000283727"/>
    </source>
</evidence>
<feature type="transmembrane region" description="Helical" evidence="7">
    <location>
        <begin position="289"/>
        <end position="306"/>
    </location>
</feature>
<evidence type="ECO:0000256" key="3">
    <source>
        <dbReference type="ARBA" id="ARBA00022475"/>
    </source>
</evidence>
<evidence type="ECO:0000256" key="7">
    <source>
        <dbReference type="RuleBase" id="RU363032"/>
    </source>
</evidence>
<evidence type="ECO:0000256" key="6">
    <source>
        <dbReference type="ARBA" id="ARBA00023136"/>
    </source>
</evidence>
<feature type="transmembrane region" description="Helical" evidence="7">
    <location>
        <begin position="242"/>
        <end position="269"/>
    </location>
</feature>
<name>A0A0H2PNK9_BIFBI</name>
<dbReference type="Proteomes" id="UP000283727">
    <property type="component" value="Unassembled WGS sequence"/>
</dbReference>
<comment type="subcellular location">
    <subcellularLocation>
        <location evidence="1 7">Cell membrane</location>
        <topology evidence="1 7">Multi-pass membrane protein</topology>
    </subcellularLocation>
</comment>
<keyword evidence="2 7" id="KW-0813">Transport</keyword>
<gene>
    <name evidence="10" type="ORF">DW137_03210</name>
    <name evidence="9" type="ORF">G5T23_08690</name>
</gene>
<evidence type="ECO:0000256" key="2">
    <source>
        <dbReference type="ARBA" id="ARBA00022448"/>
    </source>
</evidence>
<keyword evidence="3" id="KW-1003">Cell membrane</keyword>
<comment type="similarity">
    <text evidence="7">Belongs to the binding-protein-dependent transport system permease family.</text>
</comment>
<dbReference type="InterPro" id="IPR045621">
    <property type="entry name" value="BPD_transp_1_N"/>
</dbReference>
<dbReference type="GO" id="GO:0005886">
    <property type="term" value="C:plasma membrane"/>
    <property type="evidence" value="ECO:0007669"/>
    <property type="project" value="UniProtKB-SubCell"/>
</dbReference>
<keyword evidence="5 7" id="KW-1133">Transmembrane helix</keyword>
<organism evidence="10 11">
    <name type="scientific">Bifidobacterium bifidum</name>
    <dbReference type="NCBI Taxonomy" id="1681"/>
    <lineage>
        <taxon>Bacteria</taxon>
        <taxon>Bacillati</taxon>
        <taxon>Actinomycetota</taxon>
        <taxon>Actinomycetes</taxon>
        <taxon>Bifidobacteriales</taxon>
        <taxon>Bifidobacteriaceae</taxon>
        <taxon>Bifidobacterium</taxon>
    </lineage>
</organism>
<dbReference type="EMBL" id="QRLR01000002">
    <property type="protein sequence ID" value="RHJ23672.1"/>
    <property type="molecule type" value="Genomic_DNA"/>
</dbReference>
<accession>A0A0H2PNK9</accession>
<feature type="domain" description="ABC transmembrane type-1" evidence="8">
    <location>
        <begin position="94"/>
        <end position="307"/>
    </location>
</feature>
<feature type="transmembrane region" description="Helical" evidence="7">
    <location>
        <begin position="177"/>
        <end position="200"/>
    </location>
</feature>
<dbReference type="AlphaFoldDB" id="A0A0H2PNK9"/>
<dbReference type="SUPFAM" id="SSF161098">
    <property type="entry name" value="MetI-like"/>
    <property type="match status" value="1"/>
</dbReference>
<dbReference type="RefSeq" id="WP_003814940.1">
    <property type="nucleotide sequence ID" value="NZ_AP024712.1"/>
</dbReference>
<sequence>MRFVIRRLLLFAAALFGISIVVFAALRVLPGDVASVMAGLNSPPERVAALRSQLGLDRPLIAQYADWIGALLHGDFGTSILTGRSISAQVGERASVTFPLIVLGLLIAMGLGIPLGCEATLARSRAARGMFHMVAIIGGAVPALWGGLLLILLFSRGTGLIGVFPSQGFPQGGWSDFGSALMSLVLPACSVGIIVGAGLMRYTRSALGGLASSGYIDMAMSCGMTRRQAVLRVGLRLAMPQLVSVIGLTFAEMVTGVMVIENLFALPGIGNGLVTDVGNRDLIAVQSELFMLAAFFLLIGLLVDLLHRVLDPRLKSADDVTEVNA</sequence>
<dbReference type="PANTHER" id="PTHR43163">
    <property type="entry name" value="DIPEPTIDE TRANSPORT SYSTEM PERMEASE PROTEIN DPPB-RELATED"/>
    <property type="match status" value="1"/>
</dbReference>
<keyword evidence="6 7" id="KW-0472">Membrane</keyword>
<proteinExistence type="inferred from homology"/>
<protein>
    <submittedName>
        <fullName evidence="10">ABC transporter permease</fullName>
    </submittedName>
</protein>
<evidence type="ECO:0000313" key="12">
    <source>
        <dbReference type="Proteomes" id="UP000488776"/>
    </source>
</evidence>
<dbReference type="PROSITE" id="PS50928">
    <property type="entry name" value="ABC_TM1"/>
    <property type="match status" value="1"/>
</dbReference>
<dbReference type="Proteomes" id="UP000488776">
    <property type="component" value="Unassembled WGS sequence"/>
</dbReference>
<dbReference type="InterPro" id="IPR035906">
    <property type="entry name" value="MetI-like_sf"/>
</dbReference>
<dbReference type="Pfam" id="PF19300">
    <property type="entry name" value="BPD_transp_1_N"/>
    <property type="match status" value="1"/>
</dbReference>
<dbReference type="Gene3D" id="1.10.3720.10">
    <property type="entry name" value="MetI-like"/>
    <property type="match status" value="1"/>
</dbReference>